<feature type="transmembrane region" description="Helical" evidence="1">
    <location>
        <begin position="164"/>
        <end position="184"/>
    </location>
</feature>
<dbReference type="SUPFAM" id="SSF48452">
    <property type="entry name" value="TPR-like"/>
    <property type="match status" value="1"/>
</dbReference>
<gene>
    <name evidence="4" type="ORF">bsdcttw_48510</name>
</gene>
<dbReference type="InterPro" id="IPR011990">
    <property type="entry name" value="TPR-like_helical_dom_sf"/>
</dbReference>
<dbReference type="Proteomes" id="UP000515703">
    <property type="component" value="Chromosome"/>
</dbReference>
<accession>A0A7M3SB43</accession>
<feature type="domain" description="Sensor histidine kinase NatK-like C-terminal" evidence="2">
    <location>
        <begin position="336"/>
        <end position="436"/>
    </location>
</feature>
<name>A0A7M3SB43_9FIRM</name>
<dbReference type="InterPro" id="IPR032834">
    <property type="entry name" value="NatK-like_C"/>
</dbReference>
<proteinExistence type="predicted"/>
<evidence type="ECO:0000256" key="1">
    <source>
        <dbReference type="SAM" id="Phobius"/>
    </source>
</evidence>
<evidence type="ECO:0000313" key="4">
    <source>
        <dbReference type="EMBL" id="BCK01811.1"/>
    </source>
</evidence>
<dbReference type="EMBL" id="AP023368">
    <property type="protein sequence ID" value="BCK01811.1"/>
    <property type="molecule type" value="Genomic_DNA"/>
</dbReference>
<keyword evidence="1" id="KW-0472">Membrane</keyword>
<dbReference type="GO" id="GO:0042802">
    <property type="term" value="F:identical protein binding"/>
    <property type="evidence" value="ECO:0007669"/>
    <property type="project" value="TreeGrafter"/>
</dbReference>
<keyword evidence="1" id="KW-0812">Transmembrane</keyword>
<dbReference type="Pfam" id="PF14689">
    <property type="entry name" value="SPOB_a"/>
    <property type="match status" value="1"/>
</dbReference>
<keyword evidence="1" id="KW-1133">Transmembrane helix</keyword>
<dbReference type="RefSeq" id="WP_185257340.1">
    <property type="nucleotide sequence ID" value="NZ_AP023368.1"/>
</dbReference>
<feature type="transmembrane region" description="Helical" evidence="1">
    <location>
        <begin position="43"/>
        <end position="74"/>
    </location>
</feature>
<dbReference type="CDD" id="cd16935">
    <property type="entry name" value="HATPase_AgrC-ComD-like"/>
    <property type="match status" value="1"/>
</dbReference>
<feature type="transmembrane region" description="Helical" evidence="1">
    <location>
        <begin position="196"/>
        <end position="215"/>
    </location>
</feature>
<feature type="domain" description="SpoOB alpha-helical" evidence="3">
    <location>
        <begin position="241"/>
        <end position="291"/>
    </location>
</feature>
<keyword evidence="5" id="KW-1185">Reference proteome</keyword>
<reference evidence="4 5" key="1">
    <citation type="submission" date="2020-08" db="EMBL/GenBank/DDBJ databases">
        <title>Draft genome sequencing of an Anaerocolumna strain isolated from anoxic soil subjected to BSD treatment.</title>
        <authorList>
            <person name="Uek A."/>
            <person name="Tonouchi A."/>
        </authorList>
    </citation>
    <scope>NUCLEOTIDE SEQUENCE [LARGE SCALE GENOMIC DNA]</scope>
    <source>
        <strain evidence="4 5">CTTW</strain>
    </source>
</reference>
<evidence type="ECO:0000259" key="3">
    <source>
        <dbReference type="Pfam" id="PF14689"/>
    </source>
</evidence>
<sequence length="438" mass="50502">MNSNFVSVSIDITYNLLALLVLDKYCDYFLTRSQSDKLYIKRLYFYIPVQILLSILSIDTVIFTTLLFVSYLLYINLFYITEFKKGLLFVLKFFLIFYGLSGIAFIVISFFMDFLSGLIGLFDNNFYQNLKGIIVNTLAYIISCFYLHHKKLKHQPVNNPYKRYVYLILGLIIFVLSTFIIYIYTLNSSKEALENIVTIIFLINILMIVLILSIYEKIVDSLQEAALKQLQQQKYELAQSYYEELSEKSKQLVSLRHDFKNHLNIIAGRLEQKDYTEALSYLERITAVTKSAGDLIITNNATVSAILQSKKVECERKGIGFTYTAAFEKIYKLTDMDFTIILGNILDNAIEAQEEVRAGKYLAVSITQADTYLVIQCENPYLASPMKKNGRLVTSKKDSEFHGVGLLNVSDVCERYGGDFHYTYDNSIFTVRIMLPNY</sequence>
<protein>
    <submittedName>
        <fullName evidence="4">Sensor histidine kinase</fullName>
    </submittedName>
</protein>
<dbReference type="PANTHER" id="PTHR40448:SF1">
    <property type="entry name" value="TWO-COMPONENT SENSOR HISTIDINE KINASE"/>
    <property type="match status" value="1"/>
</dbReference>
<dbReference type="SUPFAM" id="SSF55874">
    <property type="entry name" value="ATPase domain of HSP90 chaperone/DNA topoisomerase II/histidine kinase"/>
    <property type="match status" value="1"/>
</dbReference>
<dbReference type="PANTHER" id="PTHR40448">
    <property type="entry name" value="TWO-COMPONENT SENSOR HISTIDINE KINASE"/>
    <property type="match status" value="1"/>
</dbReference>
<dbReference type="Gene3D" id="1.10.287.130">
    <property type="match status" value="1"/>
</dbReference>
<organism evidence="4 5">
    <name type="scientific">Anaerocolumna chitinilytica</name>
    <dbReference type="NCBI Taxonomy" id="1727145"/>
    <lineage>
        <taxon>Bacteria</taxon>
        <taxon>Bacillati</taxon>
        <taxon>Bacillota</taxon>
        <taxon>Clostridia</taxon>
        <taxon>Lachnospirales</taxon>
        <taxon>Lachnospiraceae</taxon>
        <taxon>Anaerocolumna</taxon>
    </lineage>
</organism>
<evidence type="ECO:0000313" key="5">
    <source>
        <dbReference type="Proteomes" id="UP000515703"/>
    </source>
</evidence>
<dbReference type="InterPro" id="IPR036890">
    <property type="entry name" value="HATPase_C_sf"/>
</dbReference>
<evidence type="ECO:0000259" key="2">
    <source>
        <dbReference type="Pfam" id="PF14501"/>
    </source>
</evidence>
<dbReference type="GO" id="GO:0016301">
    <property type="term" value="F:kinase activity"/>
    <property type="evidence" value="ECO:0007669"/>
    <property type="project" value="UniProtKB-KW"/>
</dbReference>
<keyword evidence="4" id="KW-0418">Kinase</keyword>
<dbReference type="Pfam" id="PF14501">
    <property type="entry name" value="HATPase_c_5"/>
    <property type="match status" value="1"/>
</dbReference>
<dbReference type="KEGG" id="acht:bsdcttw_48510"/>
<feature type="transmembrane region" description="Helical" evidence="1">
    <location>
        <begin position="132"/>
        <end position="148"/>
    </location>
</feature>
<keyword evidence="4" id="KW-0808">Transferase</keyword>
<feature type="transmembrane region" description="Helical" evidence="1">
    <location>
        <begin position="86"/>
        <end position="112"/>
    </location>
</feature>
<dbReference type="AlphaFoldDB" id="A0A7M3SB43"/>
<dbReference type="InterPro" id="IPR039506">
    <property type="entry name" value="SPOB_a"/>
</dbReference>
<reference evidence="4 5" key="2">
    <citation type="submission" date="2020-08" db="EMBL/GenBank/DDBJ databases">
        <authorList>
            <person name="Ueki A."/>
            <person name="Tonouchi A."/>
        </authorList>
    </citation>
    <scope>NUCLEOTIDE SEQUENCE [LARGE SCALE GENOMIC DNA]</scope>
    <source>
        <strain evidence="4 5">CTTW</strain>
    </source>
</reference>
<dbReference type="Gene3D" id="3.30.565.10">
    <property type="entry name" value="Histidine kinase-like ATPase, C-terminal domain"/>
    <property type="match status" value="1"/>
</dbReference>